<name>A0ABX1GN95_9GAMM</name>
<feature type="region of interest" description="Disordered" evidence="5">
    <location>
        <begin position="186"/>
        <end position="210"/>
    </location>
</feature>
<dbReference type="Proteomes" id="UP000765845">
    <property type="component" value="Unassembled WGS sequence"/>
</dbReference>
<dbReference type="Gene3D" id="3.30.1330.60">
    <property type="entry name" value="OmpA-like domain"/>
    <property type="match status" value="1"/>
</dbReference>
<dbReference type="PRINTS" id="PR01021">
    <property type="entry name" value="OMPADOMAIN"/>
</dbReference>
<dbReference type="PANTHER" id="PTHR30329">
    <property type="entry name" value="STATOR ELEMENT OF FLAGELLAR MOTOR COMPLEX"/>
    <property type="match status" value="1"/>
</dbReference>
<reference evidence="8 9" key="1">
    <citation type="submission" date="2020-04" db="EMBL/GenBank/DDBJ databases">
        <authorList>
            <person name="Yoon J."/>
        </authorList>
    </citation>
    <scope>NUCLEOTIDE SEQUENCE [LARGE SCALE GENOMIC DNA]</scope>
    <source>
        <strain evidence="8 9">KMU-166</strain>
    </source>
</reference>
<organism evidence="8 9">
    <name type="scientific">Spongiibacter thalassae</name>
    <dbReference type="NCBI Taxonomy" id="2721624"/>
    <lineage>
        <taxon>Bacteria</taxon>
        <taxon>Pseudomonadati</taxon>
        <taxon>Pseudomonadota</taxon>
        <taxon>Gammaproteobacteria</taxon>
        <taxon>Cellvibrionales</taxon>
        <taxon>Spongiibacteraceae</taxon>
        <taxon>Spongiibacter</taxon>
    </lineage>
</organism>
<evidence type="ECO:0000256" key="4">
    <source>
        <dbReference type="PROSITE-ProRule" id="PRU00473"/>
    </source>
</evidence>
<keyword evidence="9" id="KW-1185">Reference proteome</keyword>
<keyword evidence="6" id="KW-0732">Signal</keyword>
<evidence type="ECO:0000256" key="2">
    <source>
        <dbReference type="ARBA" id="ARBA00023136"/>
    </source>
</evidence>
<comment type="subcellular location">
    <subcellularLocation>
        <location evidence="1">Cell outer membrane</location>
    </subcellularLocation>
</comment>
<evidence type="ECO:0000256" key="3">
    <source>
        <dbReference type="ARBA" id="ARBA00023237"/>
    </source>
</evidence>
<dbReference type="CDD" id="cd07185">
    <property type="entry name" value="OmpA_C-like"/>
    <property type="match status" value="1"/>
</dbReference>
<evidence type="ECO:0000259" key="7">
    <source>
        <dbReference type="PROSITE" id="PS51123"/>
    </source>
</evidence>
<dbReference type="EMBL" id="JAAWWK010000009">
    <property type="protein sequence ID" value="NKI19599.1"/>
    <property type="molecule type" value="Genomic_DNA"/>
</dbReference>
<keyword evidence="2 4" id="KW-0472">Membrane</keyword>
<dbReference type="RefSeq" id="WP_168452120.1">
    <property type="nucleotide sequence ID" value="NZ_JAAWWK010000009.1"/>
</dbReference>
<dbReference type="SUPFAM" id="SSF103088">
    <property type="entry name" value="OmpA-like"/>
    <property type="match status" value="1"/>
</dbReference>
<evidence type="ECO:0000256" key="5">
    <source>
        <dbReference type="SAM" id="MobiDB-lite"/>
    </source>
</evidence>
<dbReference type="PROSITE" id="PS51123">
    <property type="entry name" value="OMPA_2"/>
    <property type="match status" value="1"/>
</dbReference>
<dbReference type="InterPro" id="IPR006665">
    <property type="entry name" value="OmpA-like"/>
</dbReference>
<evidence type="ECO:0000313" key="9">
    <source>
        <dbReference type="Proteomes" id="UP000765845"/>
    </source>
</evidence>
<proteinExistence type="predicted"/>
<feature type="signal peptide" evidence="6">
    <location>
        <begin position="1"/>
        <end position="21"/>
    </location>
</feature>
<keyword evidence="3" id="KW-0998">Cell outer membrane</keyword>
<evidence type="ECO:0000256" key="6">
    <source>
        <dbReference type="SAM" id="SignalP"/>
    </source>
</evidence>
<accession>A0ABX1GN95</accession>
<dbReference type="InterPro" id="IPR036737">
    <property type="entry name" value="OmpA-like_sf"/>
</dbReference>
<evidence type="ECO:0000313" key="8">
    <source>
        <dbReference type="EMBL" id="NKI19599.1"/>
    </source>
</evidence>
<dbReference type="Pfam" id="PF13441">
    <property type="entry name" value="Gly-zipper_YMGG"/>
    <property type="match status" value="1"/>
</dbReference>
<dbReference type="Pfam" id="PF00691">
    <property type="entry name" value="OmpA"/>
    <property type="match status" value="1"/>
</dbReference>
<gene>
    <name evidence="8" type="ORF">HCU74_19505</name>
</gene>
<sequence>MIRLAKTGRVTGLASAVLLVAACSIDPYTGEEKTSNTAKGAGWGALGGAVLGAAVSDKEDRKKGALIGAAAGAAAGGGYGYYMDRQEAKLRARLEGTGVRVERIGDTIKLIMPGNITFDTGSSAIMPSFNSVLDSVVLVAKEFDKTLMQINGYTDSTGSFQTNQNLSEQRAGSVARYFMNHGVPSSRIRSTGYGPRDPIADNSTASGRAQNRRVEIEMLPMQ</sequence>
<feature type="domain" description="OmpA-like" evidence="7">
    <location>
        <begin position="105"/>
        <end position="222"/>
    </location>
</feature>
<dbReference type="InterPro" id="IPR050330">
    <property type="entry name" value="Bact_OuterMem_StrucFunc"/>
</dbReference>
<dbReference type="PANTHER" id="PTHR30329:SF21">
    <property type="entry name" value="LIPOPROTEIN YIAD-RELATED"/>
    <property type="match status" value="1"/>
</dbReference>
<dbReference type="InterPro" id="IPR006664">
    <property type="entry name" value="OMP_bac"/>
</dbReference>
<dbReference type="PRINTS" id="PR01023">
    <property type="entry name" value="NAFLGMOTY"/>
</dbReference>
<dbReference type="PROSITE" id="PS51257">
    <property type="entry name" value="PROKAR_LIPOPROTEIN"/>
    <property type="match status" value="1"/>
</dbReference>
<comment type="caution">
    <text evidence="8">The sequence shown here is derived from an EMBL/GenBank/DDBJ whole genome shotgun (WGS) entry which is preliminary data.</text>
</comment>
<feature type="chain" id="PRO_5047150767" evidence="6">
    <location>
        <begin position="22"/>
        <end position="222"/>
    </location>
</feature>
<dbReference type="InterPro" id="IPR027367">
    <property type="entry name" value="Gly-zipper_YMGG"/>
</dbReference>
<protein>
    <submittedName>
        <fullName evidence="8">OmpA family protein</fullName>
    </submittedName>
</protein>
<evidence type="ECO:0000256" key="1">
    <source>
        <dbReference type="ARBA" id="ARBA00004442"/>
    </source>
</evidence>